<dbReference type="InterPro" id="IPR017972">
    <property type="entry name" value="Cyt_P450_CS"/>
</dbReference>
<evidence type="ECO:0000256" key="4">
    <source>
        <dbReference type="ARBA" id="ARBA00023002"/>
    </source>
</evidence>
<accession>A0A0F7DGX8</accession>
<keyword evidence="5 7" id="KW-0408">Iron</keyword>
<dbReference type="GO" id="GO:0016712">
    <property type="term" value="F:oxidoreductase activity, acting on paired donors, with incorporation or reduction of molecular oxygen, reduced flavin or flavoprotein as one donor, and incorporation of one atom of oxygen"/>
    <property type="evidence" value="ECO:0007669"/>
    <property type="project" value="TreeGrafter"/>
</dbReference>
<protein>
    <submittedName>
        <fullName evidence="9">Cytochrome P450 3036B1</fullName>
    </submittedName>
</protein>
<keyword evidence="4 8" id="KW-0560">Oxidoreductase</keyword>
<gene>
    <name evidence="9" type="primary">CYP3036B1</name>
</gene>
<comment type="cofactor">
    <cofactor evidence="1 7">
        <name>heme</name>
        <dbReference type="ChEBI" id="CHEBI:30413"/>
    </cofactor>
</comment>
<comment type="similarity">
    <text evidence="2 8">Belongs to the cytochrome P450 family.</text>
</comment>
<name>A0A0F7DGX8_PARNA</name>
<evidence type="ECO:0000313" key="9">
    <source>
        <dbReference type="EMBL" id="AKH03502.1"/>
    </source>
</evidence>
<keyword evidence="7 8" id="KW-0349">Heme</keyword>
<dbReference type="InterPro" id="IPR036396">
    <property type="entry name" value="Cyt_P450_sf"/>
</dbReference>
<evidence type="ECO:0000256" key="6">
    <source>
        <dbReference type="ARBA" id="ARBA00023033"/>
    </source>
</evidence>
<dbReference type="Pfam" id="PF00067">
    <property type="entry name" value="p450"/>
    <property type="match status" value="1"/>
</dbReference>
<dbReference type="GO" id="GO:0005506">
    <property type="term" value="F:iron ion binding"/>
    <property type="evidence" value="ECO:0007669"/>
    <property type="project" value="InterPro"/>
</dbReference>
<dbReference type="Gene3D" id="1.10.630.10">
    <property type="entry name" value="Cytochrome P450"/>
    <property type="match status" value="1"/>
</dbReference>
<dbReference type="GO" id="GO:0005737">
    <property type="term" value="C:cytoplasm"/>
    <property type="evidence" value="ECO:0007669"/>
    <property type="project" value="TreeGrafter"/>
</dbReference>
<evidence type="ECO:0000256" key="1">
    <source>
        <dbReference type="ARBA" id="ARBA00001971"/>
    </source>
</evidence>
<reference evidence="9" key="1">
    <citation type="journal article" date="2015" name="Environ. Sci. Technol.">
        <title>Identification of the Full 46 Cytochrome P450 (CYP) Complement and Modulation of CYP Expression in Response to Water-Accommodated Fractions of Crude Oil in the Cyclopoid Copepod Paracyclopina nana.</title>
        <authorList>
            <person name="Han J."/>
            <person name="Won E.J."/>
            <person name="Kim H.S."/>
            <person name="Nelson D.R."/>
            <person name="Lee S.J."/>
            <person name="Park H.G."/>
            <person name="Lee J.S."/>
        </authorList>
    </citation>
    <scope>NUCLEOTIDE SEQUENCE</scope>
</reference>
<evidence type="ECO:0000256" key="7">
    <source>
        <dbReference type="PIRSR" id="PIRSR602401-1"/>
    </source>
</evidence>
<dbReference type="EMBL" id="KP899570">
    <property type="protein sequence ID" value="AKH03502.1"/>
    <property type="molecule type" value="mRNA"/>
</dbReference>
<evidence type="ECO:0000256" key="2">
    <source>
        <dbReference type="ARBA" id="ARBA00010617"/>
    </source>
</evidence>
<dbReference type="GO" id="GO:0006805">
    <property type="term" value="P:xenobiotic metabolic process"/>
    <property type="evidence" value="ECO:0007669"/>
    <property type="project" value="TreeGrafter"/>
</dbReference>
<organism evidence="9">
    <name type="scientific">Paracyclopina nana</name>
    <name type="common">Marine copepod</name>
    <dbReference type="NCBI Taxonomy" id="565004"/>
    <lineage>
        <taxon>Eukaryota</taxon>
        <taxon>Metazoa</taxon>
        <taxon>Ecdysozoa</taxon>
        <taxon>Arthropoda</taxon>
        <taxon>Crustacea</taxon>
        <taxon>Multicrustacea</taxon>
        <taxon>Hexanauplia</taxon>
        <taxon>Copepoda</taxon>
        <taxon>Cyclopoida</taxon>
        <taxon>Cyclopettidae</taxon>
        <taxon>Paracyclopina</taxon>
    </lineage>
</organism>
<dbReference type="InterPro" id="IPR002401">
    <property type="entry name" value="Cyt_P450_E_grp-I"/>
</dbReference>
<dbReference type="InterPro" id="IPR001128">
    <property type="entry name" value="Cyt_P450"/>
</dbReference>
<dbReference type="PRINTS" id="PR00463">
    <property type="entry name" value="EP450I"/>
</dbReference>
<dbReference type="GO" id="GO:0006082">
    <property type="term" value="P:organic acid metabolic process"/>
    <property type="evidence" value="ECO:0007669"/>
    <property type="project" value="TreeGrafter"/>
</dbReference>
<evidence type="ECO:0000256" key="8">
    <source>
        <dbReference type="RuleBase" id="RU000461"/>
    </source>
</evidence>
<dbReference type="PRINTS" id="PR00385">
    <property type="entry name" value="P450"/>
</dbReference>
<dbReference type="FunFam" id="1.10.630.10:FF:000036">
    <property type="entry name" value="CYtochrome P450 family"/>
    <property type="match status" value="1"/>
</dbReference>
<dbReference type="PANTHER" id="PTHR24300">
    <property type="entry name" value="CYTOCHROME P450 508A4-RELATED"/>
    <property type="match status" value="1"/>
</dbReference>
<dbReference type="PANTHER" id="PTHR24300:SF375">
    <property type="entry name" value="CYTOCHROME P450 FAMILY"/>
    <property type="match status" value="1"/>
</dbReference>
<evidence type="ECO:0000256" key="5">
    <source>
        <dbReference type="ARBA" id="ARBA00023004"/>
    </source>
</evidence>
<dbReference type="InterPro" id="IPR050182">
    <property type="entry name" value="Cytochrome_P450_fam2"/>
</dbReference>
<evidence type="ECO:0000256" key="3">
    <source>
        <dbReference type="ARBA" id="ARBA00022723"/>
    </source>
</evidence>
<dbReference type="GO" id="GO:0020037">
    <property type="term" value="F:heme binding"/>
    <property type="evidence" value="ECO:0007669"/>
    <property type="project" value="InterPro"/>
</dbReference>
<keyword evidence="3 7" id="KW-0479">Metal-binding</keyword>
<dbReference type="SUPFAM" id="SSF48264">
    <property type="entry name" value="Cytochrome P450"/>
    <property type="match status" value="1"/>
</dbReference>
<dbReference type="AlphaFoldDB" id="A0A0F7DGX8"/>
<keyword evidence="6 8" id="KW-0503">Monooxygenase</keyword>
<proteinExistence type="evidence at transcript level"/>
<dbReference type="PROSITE" id="PS00086">
    <property type="entry name" value="CYTOCHROME_P450"/>
    <property type="match status" value="1"/>
</dbReference>
<feature type="binding site" description="axial binding residue" evidence="7">
    <location>
        <position position="448"/>
    </location>
    <ligand>
        <name>heme</name>
        <dbReference type="ChEBI" id="CHEBI:30413"/>
    </ligand>
    <ligandPart>
        <name>Fe</name>
        <dbReference type="ChEBI" id="CHEBI:18248"/>
    </ligandPart>
</feature>
<sequence>MWAFVVVFCALVLIYWWKNFARIPGPNFPNGPLGLPLIGYVPVFTEKNILVGLDKAHDQYGEVMSVNLGPSPRMVIIGDYQVLKEVFKEESSTFRPVEMNWGNAYFRSGNGYDSRGLLFSQGQEWTEQRRFALRRLRDFGMGKSSMEELIQEEIRQLCQKLDKQLNQPLKVDLTYNLSVVNALWTVITGSRLSLDDPKLIELVVKIDELMEMSGNVNLVQMFPWTRHIIPELSGWNKSKEIMYGLINFVAKDIKEHQDNFEANKEMLQENPNDFIDAFLAKIQESPESSSFHGQLGINNLKAGLLDLLFAGIETTSTALCWSTLYMIKYPDIQRKVQNEIFKYVGKSRPVNLDDKPNLPFTEAVIQEVLRITCIGPLGIPHCAQTDIKVGNLWIPQGTSIMPNLHRITRNPAAFPEPNNFKPERFLDSQGKYCKIESNIPFSIGKRDCLGKSLALAELFLFFASLMQRYSFKSVHDDLSRVDLEPKVNFTQAPQPFDVIISKLE</sequence>